<proteinExistence type="predicted"/>
<dbReference type="AlphaFoldDB" id="A0A521EJU4"/>
<evidence type="ECO:0000313" key="1">
    <source>
        <dbReference type="EMBL" id="SMO84176.1"/>
    </source>
</evidence>
<dbReference type="RefSeq" id="WP_142455238.1">
    <property type="nucleotide sequence ID" value="NZ_FXTP01000012.1"/>
</dbReference>
<dbReference type="OrthoDB" id="1524980at2"/>
<accession>A0A521EJU4</accession>
<name>A0A521EJU4_9BACT</name>
<protein>
    <submittedName>
        <fullName evidence="1">Uncharacterized protein</fullName>
    </submittedName>
</protein>
<gene>
    <name evidence="1" type="ORF">SAMN06265219_11289</name>
</gene>
<organism evidence="1 2">
    <name type="scientific">Gracilimonas mengyeensis</name>
    <dbReference type="NCBI Taxonomy" id="1302730"/>
    <lineage>
        <taxon>Bacteria</taxon>
        <taxon>Pseudomonadati</taxon>
        <taxon>Balneolota</taxon>
        <taxon>Balneolia</taxon>
        <taxon>Balneolales</taxon>
        <taxon>Balneolaceae</taxon>
        <taxon>Gracilimonas</taxon>
    </lineage>
</organism>
<dbReference type="Proteomes" id="UP000317557">
    <property type="component" value="Unassembled WGS sequence"/>
</dbReference>
<dbReference type="EMBL" id="FXTP01000012">
    <property type="protein sequence ID" value="SMO84176.1"/>
    <property type="molecule type" value="Genomic_DNA"/>
</dbReference>
<reference evidence="1 2" key="1">
    <citation type="submission" date="2017-05" db="EMBL/GenBank/DDBJ databases">
        <authorList>
            <person name="Varghese N."/>
            <person name="Submissions S."/>
        </authorList>
    </citation>
    <scope>NUCLEOTIDE SEQUENCE [LARGE SCALE GENOMIC DNA]</scope>
    <source>
        <strain evidence="1 2">DSM 21985</strain>
    </source>
</reference>
<sequence length="83" mass="9586">MSKSYKQKRSRKRLTVDDLMLKMTDAVKTMEKIILSDSYTENQKIQAVNALSGLVGKYKGLIETHEIIERIEALENNRMRKVG</sequence>
<keyword evidence="2" id="KW-1185">Reference proteome</keyword>
<evidence type="ECO:0000313" key="2">
    <source>
        <dbReference type="Proteomes" id="UP000317557"/>
    </source>
</evidence>